<feature type="transmembrane region" description="Helical" evidence="4">
    <location>
        <begin position="336"/>
        <end position="357"/>
    </location>
</feature>
<dbReference type="CDD" id="cd06180">
    <property type="entry name" value="MFS_YjiJ"/>
    <property type="match status" value="1"/>
</dbReference>
<dbReference type="PROSITE" id="PS50850">
    <property type="entry name" value="MFS"/>
    <property type="match status" value="1"/>
</dbReference>
<feature type="domain" description="Major facilitator superfamily (MFS) profile" evidence="5">
    <location>
        <begin position="44"/>
        <end position="423"/>
    </location>
</feature>
<dbReference type="GO" id="GO:0022857">
    <property type="term" value="F:transmembrane transporter activity"/>
    <property type="evidence" value="ECO:0007669"/>
    <property type="project" value="InterPro"/>
</dbReference>
<feature type="transmembrane region" description="Helical" evidence="4">
    <location>
        <begin position="45"/>
        <end position="67"/>
    </location>
</feature>
<accession>A0A2P9HKI5</accession>
<dbReference type="SUPFAM" id="SSF103473">
    <property type="entry name" value="MFS general substrate transporter"/>
    <property type="match status" value="1"/>
</dbReference>
<dbReference type="Proteomes" id="UP000246073">
    <property type="component" value="Unassembled WGS sequence"/>
</dbReference>
<dbReference type="InterPro" id="IPR036259">
    <property type="entry name" value="MFS_trans_sf"/>
</dbReference>
<feature type="transmembrane region" description="Helical" evidence="4">
    <location>
        <begin position="369"/>
        <end position="391"/>
    </location>
</feature>
<dbReference type="GO" id="GO:0005886">
    <property type="term" value="C:plasma membrane"/>
    <property type="evidence" value="ECO:0007669"/>
    <property type="project" value="TreeGrafter"/>
</dbReference>
<dbReference type="PANTHER" id="PTHR23537:SF1">
    <property type="entry name" value="SUGAR TRANSPORTER"/>
    <property type="match status" value="1"/>
</dbReference>
<dbReference type="InterPro" id="IPR010645">
    <property type="entry name" value="MFS_4"/>
</dbReference>
<keyword evidence="1 4" id="KW-0812">Transmembrane</keyword>
<feature type="transmembrane region" description="Helical" evidence="4">
    <location>
        <begin position="174"/>
        <end position="194"/>
    </location>
</feature>
<evidence type="ECO:0000256" key="4">
    <source>
        <dbReference type="SAM" id="Phobius"/>
    </source>
</evidence>
<evidence type="ECO:0000313" key="6">
    <source>
        <dbReference type="EMBL" id="SPL64589.1"/>
    </source>
</evidence>
<organism evidence="6 7">
    <name type="scientific">Ochrobactrum soli</name>
    <dbReference type="NCBI Taxonomy" id="2448455"/>
    <lineage>
        <taxon>Bacteria</taxon>
        <taxon>Pseudomonadati</taxon>
        <taxon>Pseudomonadota</taxon>
        <taxon>Alphaproteobacteria</taxon>
        <taxon>Hyphomicrobiales</taxon>
        <taxon>Brucellaceae</taxon>
        <taxon>Brucella/Ochrobactrum group</taxon>
        <taxon>Ochrobactrum</taxon>
    </lineage>
</organism>
<name>A0A2P9HKI5_9HYPH</name>
<feature type="transmembrane region" description="Helical" evidence="4">
    <location>
        <begin position="244"/>
        <end position="270"/>
    </location>
</feature>
<gene>
    <name evidence="6" type="ORF">OHAE_456</name>
</gene>
<feature type="transmembrane region" description="Helical" evidence="4">
    <location>
        <begin position="87"/>
        <end position="107"/>
    </location>
</feature>
<evidence type="ECO:0000313" key="7">
    <source>
        <dbReference type="Proteomes" id="UP000246073"/>
    </source>
</evidence>
<evidence type="ECO:0000256" key="2">
    <source>
        <dbReference type="ARBA" id="ARBA00022989"/>
    </source>
</evidence>
<sequence>MRLHLRRIFPRMTQFSPKSNFLKSAFFRSDFSMSSSLKSAQHQTAIRYALGGFLAMASAMGIGRFIYTPILPGMMADLGFNAADAGFIASANYIGYLLGAVAAGYGWSAGIERASVITGLIISAALCAAMALFDGVWMFAAIRFAAGFASAVTMILCTAIVLSHVTAAERSGLGALHFGGVGSGIAISAVLVAAIRFSGLGWRADWIGAALLTLVMLAAVVFLVREGPRGNGGNAREPALPKSFAFNALALAYGIFGFGYVITATFLIAIVRANDGGPLMEAAVWIVTGLTAAPSIWLWSPAAKKFGLFNAFALTALLEAIGVAASVVIAPPVGPLVGGALLGMTFMALTAFGLQIARVLAPASPKRALARMTVSFSIGQIVGPLVAGYMAQRSGSFTSASLAAAFSLVAVAVIGVLAGQKAK</sequence>
<feature type="transmembrane region" description="Helical" evidence="4">
    <location>
        <begin position="397"/>
        <end position="418"/>
    </location>
</feature>
<feature type="transmembrane region" description="Helical" evidence="4">
    <location>
        <begin position="282"/>
        <end position="299"/>
    </location>
</feature>
<evidence type="ECO:0000256" key="3">
    <source>
        <dbReference type="ARBA" id="ARBA00023136"/>
    </source>
</evidence>
<dbReference type="InterPro" id="IPR020846">
    <property type="entry name" value="MFS_dom"/>
</dbReference>
<dbReference type="Pfam" id="PF06779">
    <property type="entry name" value="MFS_4"/>
    <property type="match status" value="1"/>
</dbReference>
<dbReference type="EMBL" id="OOFM01000005">
    <property type="protein sequence ID" value="SPL64589.1"/>
    <property type="molecule type" value="Genomic_DNA"/>
</dbReference>
<keyword evidence="2 4" id="KW-1133">Transmembrane helix</keyword>
<feature type="transmembrane region" description="Helical" evidence="4">
    <location>
        <begin position="114"/>
        <end position="133"/>
    </location>
</feature>
<feature type="transmembrane region" description="Helical" evidence="4">
    <location>
        <begin position="206"/>
        <end position="224"/>
    </location>
</feature>
<dbReference type="AlphaFoldDB" id="A0A2P9HKI5"/>
<dbReference type="Gene3D" id="1.20.1250.20">
    <property type="entry name" value="MFS general substrate transporter like domains"/>
    <property type="match status" value="2"/>
</dbReference>
<protein>
    <submittedName>
        <fullName evidence="6">Transporter, MFS superfamily</fullName>
    </submittedName>
</protein>
<keyword evidence="3 4" id="KW-0472">Membrane</keyword>
<evidence type="ECO:0000256" key="1">
    <source>
        <dbReference type="ARBA" id="ARBA00022692"/>
    </source>
</evidence>
<dbReference type="PANTHER" id="PTHR23537">
    <property type="match status" value="1"/>
</dbReference>
<feature type="transmembrane region" description="Helical" evidence="4">
    <location>
        <begin position="139"/>
        <end position="162"/>
    </location>
</feature>
<proteinExistence type="predicted"/>
<feature type="transmembrane region" description="Helical" evidence="4">
    <location>
        <begin position="306"/>
        <end position="330"/>
    </location>
</feature>
<reference evidence="7" key="1">
    <citation type="submission" date="2017-12" db="EMBL/GenBank/DDBJ databases">
        <authorList>
            <person name="Diaz M."/>
        </authorList>
    </citation>
    <scope>NUCLEOTIDE SEQUENCE [LARGE SCALE GENOMIC DNA]</scope>
    <source>
        <strain evidence="7">FI11154</strain>
    </source>
</reference>
<evidence type="ECO:0000259" key="5">
    <source>
        <dbReference type="PROSITE" id="PS50850"/>
    </source>
</evidence>